<keyword evidence="1" id="KW-0472">Membrane</keyword>
<evidence type="ECO:0000313" key="3">
    <source>
        <dbReference type="Proteomes" id="UP000831290"/>
    </source>
</evidence>
<gene>
    <name evidence="2" type="ORF">MQE35_05410</name>
</gene>
<evidence type="ECO:0000313" key="2">
    <source>
        <dbReference type="EMBL" id="UOB18729.1"/>
    </source>
</evidence>
<feature type="transmembrane region" description="Helical" evidence="1">
    <location>
        <begin position="9"/>
        <end position="27"/>
    </location>
</feature>
<keyword evidence="1" id="KW-1133">Transmembrane helix</keyword>
<organism evidence="2 3">
    <name type="scientific">Abyssalbus ytuae</name>
    <dbReference type="NCBI Taxonomy" id="2926907"/>
    <lineage>
        <taxon>Bacteria</taxon>
        <taxon>Pseudomonadati</taxon>
        <taxon>Bacteroidota</taxon>
        <taxon>Flavobacteriia</taxon>
        <taxon>Flavobacteriales</taxon>
        <taxon>Flavobacteriaceae</taxon>
        <taxon>Abyssalbus</taxon>
    </lineage>
</organism>
<keyword evidence="1" id="KW-0812">Transmembrane</keyword>
<dbReference type="Proteomes" id="UP000831290">
    <property type="component" value="Chromosome"/>
</dbReference>
<protein>
    <submittedName>
        <fullName evidence="2">Uncharacterized protein</fullName>
    </submittedName>
</protein>
<name>A0A9E7D4B5_9FLAO</name>
<sequence length="63" mass="7947">MKYFRIFEIAYLVIAIISFVEVFKTWSEDRNRAYLFLIFGVFSAFMFFFRRYYRNKFSNRNKQ</sequence>
<proteinExistence type="predicted"/>
<keyword evidence="3" id="KW-1185">Reference proteome</keyword>
<dbReference type="AlphaFoldDB" id="A0A9E7D4B5"/>
<dbReference type="RefSeq" id="WP_255845346.1">
    <property type="nucleotide sequence ID" value="NZ_CP094358.1"/>
</dbReference>
<reference evidence="2" key="1">
    <citation type="submission" date="2022-03" db="EMBL/GenBank/DDBJ databases">
        <title>Description of Abyssus ytuae gen. nov., sp. nov., a novel member of the family Flavobacteriaceae isolated from the sediment of Mariana Trench.</title>
        <authorList>
            <person name="Zhang J."/>
            <person name="Xu X."/>
        </authorList>
    </citation>
    <scope>NUCLEOTIDE SEQUENCE</scope>
    <source>
        <strain evidence="2">MT3330</strain>
    </source>
</reference>
<feature type="transmembrane region" description="Helical" evidence="1">
    <location>
        <begin position="33"/>
        <end position="53"/>
    </location>
</feature>
<dbReference type="KEGG" id="fbm:MQE35_05410"/>
<evidence type="ECO:0000256" key="1">
    <source>
        <dbReference type="SAM" id="Phobius"/>
    </source>
</evidence>
<accession>A0A9E7D4B5</accession>
<dbReference type="EMBL" id="CP094358">
    <property type="protein sequence ID" value="UOB18729.1"/>
    <property type="molecule type" value="Genomic_DNA"/>
</dbReference>